<feature type="domain" description="Thiamine pyrophosphate enzyme N-terminal TPP-binding" evidence="6">
    <location>
        <begin position="4"/>
        <end position="121"/>
    </location>
</feature>
<dbReference type="Pfam" id="PF00205">
    <property type="entry name" value="TPP_enzyme_M"/>
    <property type="match status" value="1"/>
</dbReference>
<dbReference type="InterPro" id="IPR045229">
    <property type="entry name" value="TPP_enz"/>
</dbReference>
<protein>
    <submittedName>
        <fullName evidence="7">Tartronate-semialdehyde synthase</fullName>
    </submittedName>
</protein>
<dbReference type="GO" id="GO:0009436">
    <property type="term" value="P:glyoxylate catabolic process"/>
    <property type="evidence" value="ECO:0007669"/>
    <property type="project" value="InterPro"/>
</dbReference>
<dbReference type="GO" id="GO:0009028">
    <property type="term" value="F:tartronate-semialdehyde synthase activity"/>
    <property type="evidence" value="ECO:0007669"/>
    <property type="project" value="InterPro"/>
</dbReference>
<dbReference type="CDD" id="cd07035">
    <property type="entry name" value="TPP_PYR_POX_like"/>
    <property type="match status" value="1"/>
</dbReference>
<dbReference type="FunFam" id="3.40.50.970:FF:000007">
    <property type="entry name" value="Acetolactate synthase"/>
    <property type="match status" value="1"/>
</dbReference>
<dbReference type="Gene3D" id="3.40.50.970">
    <property type="match status" value="2"/>
</dbReference>
<evidence type="ECO:0000313" key="8">
    <source>
        <dbReference type="Proteomes" id="UP000198525"/>
    </source>
</evidence>
<dbReference type="EMBL" id="FNES01000007">
    <property type="protein sequence ID" value="SDJ71758.1"/>
    <property type="molecule type" value="Genomic_DNA"/>
</dbReference>
<organism evidence="7 8">
    <name type="scientific">Billgrantia gudaonensis</name>
    <dbReference type="NCBI Taxonomy" id="376427"/>
    <lineage>
        <taxon>Bacteria</taxon>
        <taxon>Pseudomonadati</taxon>
        <taxon>Pseudomonadota</taxon>
        <taxon>Gammaproteobacteria</taxon>
        <taxon>Oceanospirillales</taxon>
        <taxon>Halomonadaceae</taxon>
        <taxon>Billgrantia</taxon>
    </lineage>
</organism>
<dbReference type="NCBIfam" id="NF008431">
    <property type="entry name" value="PRK11269.1"/>
    <property type="match status" value="1"/>
</dbReference>
<dbReference type="GO" id="GO:0009099">
    <property type="term" value="P:L-valine biosynthetic process"/>
    <property type="evidence" value="ECO:0007669"/>
    <property type="project" value="TreeGrafter"/>
</dbReference>
<keyword evidence="8" id="KW-1185">Reference proteome</keyword>
<gene>
    <name evidence="7" type="ORF">SAMN04487954_107114</name>
</gene>
<dbReference type="NCBIfam" id="TIGR01504">
    <property type="entry name" value="glyox_carbo_lig"/>
    <property type="match status" value="1"/>
</dbReference>
<dbReference type="Gene3D" id="3.40.50.1220">
    <property type="entry name" value="TPP-binding domain"/>
    <property type="match status" value="1"/>
</dbReference>
<keyword evidence="2 3" id="KW-0786">Thiamine pyrophosphate</keyword>
<dbReference type="InterPro" id="IPR029035">
    <property type="entry name" value="DHS-like_NAD/FAD-binding_dom"/>
</dbReference>
<dbReference type="GO" id="GO:0005948">
    <property type="term" value="C:acetolactate synthase complex"/>
    <property type="evidence" value="ECO:0007669"/>
    <property type="project" value="TreeGrafter"/>
</dbReference>
<dbReference type="GO" id="GO:0009097">
    <property type="term" value="P:isoleucine biosynthetic process"/>
    <property type="evidence" value="ECO:0007669"/>
    <property type="project" value="TreeGrafter"/>
</dbReference>
<sequence>MARMTAAEAAVHVLRKEGIDVAFGVPGAAINPFYAALRKLGGIDHVLARHVEGASHMAEGYTRTQAGNIGVCIGTSGPAGTDMITGLYSASADSIPILCITGQAPRARLHKEDFQAVDIQAIAGPVTKWAITVLEPAQVPRAFQHAFQLMRSSRPGPVLIDLPIDVQMSEIEFDPDTYDPLPVYKPAASRAQAEKAIAMLQAAERPLIVAGGGIINADASDLLVAFAELTGVPVIPTLMGWGSIPDDHPLMAGMVGLQTAHRYGNATLLESDFVMGIGNRWANRHTGSLETYTKGRTFVHVDIEPTQIGRIFGPDYGIVSDAKAALELFLEVAHEWQAEGKLKDRSAWAEACQERKRTLLRKTHFDEVPVKPQRVYEEMNKAFGRNTRYVSTIGLSQIAGAQFLHVYKPRHWINCGQAGPLGWTIPAALGVRRADPNAEIVALSGDYDFQFMVEELAAGAQFKLPWIHVLVNNAYLGLIRQAQRGFDMDYQVQLSFENVNCSAIDEYGVDHVSVVEGLGCKALRVTRPEDIGPAFEQARSLMAEYRVPVVVEIILERVTDIAMGTDLDGINEFEALAENQQDAPTSIAALV</sequence>
<evidence type="ECO:0000313" key="7">
    <source>
        <dbReference type="EMBL" id="SDJ71758.1"/>
    </source>
</evidence>
<feature type="domain" description="Thiamine pyrophosphate enzyme central" evidence="4">
    <location>
        <begin position="194"/>
        <end position="327"/>
    </location>
</feature>
<evidence type="ECO:0000256" key="1">
    <source>
        <dbReference type="ARBA" id="ARBA00007812"/>
    </source>
</evidence>
<dbReference type="SUPFAM" id="SSF52467">
    <property type="entry name" value="DHS-like NAD/FAD-binding domain"/>
    <property type="match status" value="1"/>
</dbReference>
<proteinExistence type="inferred from homology"/>
<dbReference type="OrthoDB" id="9785953at2"/>
<dbReference type="GO" id="GO:0030976">
    <property type="term" value="F:thiamine pyrophosphate binding"/>
    <property type="evidence" value="ECO:0007669"/>
    <property type="project" value="InterPro"/>
</dbReference>
<dbReference type="STRING" id="376427.SAMN04487954_107114"/>
<dbReference type="InterPro" id="IPR029061">
    <property type="entry name" value="THDP-binding"/>
</dbReference>
<feature type="domain" description="Thiamine pyrophosphate enzyme TPP-binding" evidence="5">
    <location>
        <begin position="393"/>
        <end position="553"/>
    </location>
</feature>
<dbReference type="GO" id="GO:0050660">
    <property type="term" value="F:flavin adenine dinucleotide binding"/>
    <property type="evidence" value="ECO:0007669"/>
    <property type="project" value="TreeGrafter"/>
</dbReference>
<dbReference type="GO" id="GO:0000287">
    <property type="term" value="F:magnesium ion binding"/>
    <property type="evidence" value="ECO:0007669"/>
    <property type="project" value="InterPro"/>
</dbReference>
<accession>A0A1G8W0B6</accession>
<evidence type="ECO:0000256" key="3">
    <source>
        <dbReference type="RuleBase" id="RU362132"/>
    </source>
</evidence>
<dbReference type="InterPro" id="IPR012000">
    <property type="entry name" value="Thiamin_PyroP_enz_cen_dom"/>
</dbReference>
<evidence type="ECO:0000259" key="4">
    <source>
        <dbReference type="Pfam" id="PF00205"/>
    </source>
</evidence>
<dbReference type="FunFam" id="3.40.50.1220:FF:000008">
    <property type="entry name" value="Acetolactate synthase"/>
    <property type="match status" value="1"/>
</dbReference>
<dbReference type="InterPro" id="IPR012001">
    <property type="entry name" value="Thiamin_PyroP_enz_TPP-bd_dom"/>
</dbReference>
<dbReference type="AlphaFoldDB" id="A0A1G8W0B6"/>
<dbReference type="PANTHER" id="PTHR18968:SF14">
    <property type="entry name" value="GLYOXYLATE CARBOLIGASE"/>
    <property type="match status" value="1"/>
</dbReference>
<dbReference type="Pfam" id="PF02775">
    <property type="entry name" value="TPP_enzyme_C"/>
    <property type="match status" value="1"/>
</dbReference>
<dbReference type="InterPro" id="IPR011766">
    <property type="entry name" value="TPP_enzyme_TPP-bd"/>
</dbReference>
<evidence type="ECO:0000259" key="6">
    <source>
        <dbReference type="Pfam" id="PF02776"/>
    </source>
</evidence>
<dbReference type="InterPro" id="IPR006397">
    <property type="entry name" value="Glyox_carbo_lig"/>
</dbReference>
<dbReference type="SUPFAM" id="SSF52518">
    <property type="entry name" value="Thiamin diphosphate-binding fold (THDP-binding)"/>
    <property type="match status" value="2"/>
</dbReference>
<dbReference type="Pfam" id="PF02776">
    <property type="entry name" value="TPP_enzyme_N"/>
    <property type="match status" value="1"/>
</dbReference>
<dbReference type="Proteomes" id="UP000198525">
    <property type="component" value="Unassembled WGS sequence"/>
</dbReference>
<dbReference type="PANTHER" id="PTHR18968">
    <property type="entry name" value="THIAMINE PYROPHOSPHATE ENZYMES"/>
    <property type="match status" value="1"/>
</dbReference>
<evidence type="ECO:0000259" key="5">
    <source>
        <dbReference type="Pfam" id="PF02775"/>
    </source>
</evidence>
<evidence type="ECO:0000256" key="2">
    <source>
        <dbReference type="ARBA" id="ARBA00023052"/>
    </source>
</evidence>
<dbReference type="RefSeq" id="WP_089685766.1">
    <property type="nucleotide sequence ID" value="NZ_FNES01000007.1"/>
</dbReference>
<reference evidence="7 8" key="1">
    <citation type="submission" date="2016-10" db="EMBL/GenBank/DDBJ databases">
        <authorList>
            <person name="de Groot N.N."/>
        </authorList>
    </citation>
    <scope>NUCLEOTIDE SEQUENCE [LARGE SCALE GENOMIC DNA]</scope>
    <source>
        <strain evidence="7 8">CGMCC 1.6133</strain>
    </source>
</reference>
<comment type="similarity">
    <text evidence="1 3">Belongs to the TPP enzyme family.</text>
</comment>
<name>A0A1G8W0B6_9GAMM</name>